<feature type="transmembrane region" description="Helical" evidence="2">
    <location>
        <begin position="128"/>
        <end position="149"/>
    </location>
</feature>
<evidence type="ECO:0000256" key="1">
    <source>
        <dbReference type="SAM" id="MobiDB-lite"/>
    </source>
</evidence>
<protein>
    <submittedName>
        <fullName evidence="3">Uncharacterized protein</fullName>
    </submittedName>
</protein>
<name>A0ABU8UE14_9ACTN</name>
<dbReference type="Proteomes" id="UP001382904">
    <property type="component" value="Unassembled WGS sequence"/>
</dbReference>
<evidence type="ECO:0000313" key="3">
    <source>
        <dbReference type="EMBL" id="MEJ8646138.1"/>
    </source>
</evidence>
<organism evidence="3 4">
    <name type="scientific">Streptomyces caledonius</name>
    <dbReference type="NCBI Taxonomy" id="3134107"/>
    <lineage>
        <taxon>Bacteria</taxon>
        <taxon>Bacillati</taxon>
        <taxon>Actinomycetota</taxon>
        <taxon>Actinomycetes</taxon>
        <taxon>Kitasatosporales</taxon>
        <taxon>Streptomycetaceae</taxon>
        <taxon>Streptomyces</taxon>
    </lineage>
</organism>
<reference evidence="3 4" key="1">
    <citation type="submission" date="2024-03" db="EMBL/GenBank/DDBJ databases">
        <title>Novel Streptomyces species of biotechnological and ecological value are a feature of Machair soil.</title>
        <authorList>
            <person name="Prole J.R."/>
            <person name="Goodfellow M."/>
            <person name="Allenby N."/>
            <person name="Ward A.C."/>
        </authorList>
    </citation>
    <scope>NUCLEOTIDE SEQUENCE [LARGE SCALE GENOMIC DNA]</scope>
    <source>
        <strain evidence="3 4">MS1.HAVA.3</strain>
    </source>
</reference>
<evidence type="ECO:0000256" key="2">
    <source>
        <dbReference type="SAM" id="Phobius"/>
    </source>
</evidence>
<feature type="region of interest" description="Disordered" evidence="1">
    <location>
        <begin position="410"/>
        <end position="434"/>
    </location>
</feature>
<feature type="compositionally biased region" description="Basic and acidic residues" evidence="1">
    <location>
        <begin position="321"/>
        <end position="340"/>
    </location>
</feature>
<keyword evidence="2" id="KW-1133">Transmembrane helix</keyword>
<keyword evidence="2" id="KW-0472">Membrane</keyword>
<feature type="transmembrane region" description="Helical" evidence="2">
    <location>
        <begin position="161"/>
        <end position="183"/>
    </location>
</feature>
<proteinExistence type="predicted"/>
<gene>
    <name evidence="3" type="ORF">WKI68_42710</name>
</gene>
<feature type="region of interest" description="Disordered" evidence="1">
    <location>
        <begin position="321"/>
        <end position="341"/>
    </location>
</feature>
<feature type="transmembrane region" description="Helical" evidence="2">
    <location>
        <begin position="99"/>
        <end position="122"/>
    </location>
</feature>
<feature type="transmembrane region" description="Helical" evidence="2">
    <location>
        <begin position="33"/>
        <end position="55"/>
    </location>
</feature>
<feature type="transmembrane region" description="Helical" evidence="2">
    <location>
        <begin position="67"/>
        <end position="87"/>
    </location>
</feature>
<dbReference type="EMBL" id="JBBKAM010000004">
    <property type="protein sequence ID" value="MEJ8646138.1"/>
    <property type="molecule type" value="Genomic_DNA"/>
</dbReference>
<comment type="caution">
    <text evidence="3">The sequence shown here is derived from an EMBL/GenBank/DDBJ whole genome shotgun (WGS) entry which is preliminary data.</text>
</comment>
<keyword evidence="4" id="KW-1185">Reference proteome</keyword>
<keyword evidence="2" id="KW-0812">Transmembrane</keyword>
<sequence length="434" mass="47763">MLLRHAGSAVGRDIHWVGGDGTVWPDRVVHRRAVGGIMLIGFLLPACLLIKIGWADSRDALTFGGRIAGYTILAAGLMILIASAATLDYWHKRKWRYSGVAVLVGVVIVFLGSSSLLLLQIGEHFNRWSAIAIFFLIGSVAAGIGLIRSRAWKGLRNPGRIAIGAIIPTLLASINLAYAQFYVPYATTPLIMSGAQFKETSADGTGAVVYVTVHLYVRNDGQIPVYVLGSIYWIHGGPANITSEDRPPSFKKIYDGEFVTPAGRVLYPGEEIAQDAVVEIPENADYEAIRAQTEVYVIRKDRMILPAGYEQSRVTVEELTRQGKGLGPREPEDTKYKNESRISNSSEILNVTRGQQRIMVWRVSNGEWPRIDVATSPPSDRIIFDPKFPYFNQKIIDRYGLAKVRGSTAQTPFKELQEQAGSTDEGAGQDQSSR</sequence>
<evidence type="ECO:0000313" key="4">
    <source>
        <dbReference type="Proteomes" id="UP001382904"/>
    </source>
</evidence>
<accession>A0ABU8UE14</accession>